<dbReference type="InterPro" id="IPR050570">
    <property type="entry name" value="Cell_wall_metabolism_enzyme"/>
</dbReference>
<feature type="transmembrane region" description="Helical" evidence="1">
    <location>
        <begin position="196"/>
        <end position="215"/>
    </location>
</feature>
<name>A0ABT8KXM3_9BACT</name>
<feature type="transmembrane region" description="Helical" evidence="1">
    <location>
        <begin position="103"/>
        <end position="126"/>
    </location>
</feature>
<dbReference type="CDD" id="cd12797">
    <property type="entry name" value="M23_peptidase"/>
    <property type="match status" value="1"/>
</dbReference>
<feature type="domain" description="Peptidase M56" evidence="3">
    <location>
        <begin position="6"/>
        <end position="272"/>
    </location>
</feature>
<dbReference type="Gene3D" id="2.70.70.10">
    <property type="entry name" value="Glucose Permease (Domain IIA)"/>
    <property type="match status" value="1"/>
</dbReference>
<dbReference type="RefSeq" id="WP_346755573.1">
    <property type="nucleotide sequence ID" value="NZ_JAUJEA010000020.1"/>
</dbReference>
<proteinExistence type="predicted"/>
<keyword evidence="1" id="KW-0472">Membrane</keyword>
<feature type="domain" description="M23ase beta-sheet core" evidence="2">
    <location>
        <begin position="363"/>
        <end position="458"/>
    </location>
</feature>
<evidence type="ECO:0000256" key="1">
    <source>
        <dbReference type="SAM" id="Phobius"/>
    </source>
</evidence>
<keyword evidence="1" id="KW-1133">Transmembrane helix</keyword>
<dbReference type="Pfam" id="PF05569">
    <property type="entry name" value="Peptidase_M56"/>
    <property type="match status" value="1"/>
</dbReference>
<feature type="transmembrane region" description="Helical" evidence="1">
    <location>
        <begin position="37"/>
        <end position="58"/>
    </location>
</feature>
<dbReference type="InterPro" id="IPR011055">
    <property type="entry name" value="Dup_hybrid_motif"/>
</dbReference>
<evidence type="ECO:0000259" key="3">
    <source>
        <dbReference type="Pfam" id="PF05569"/>
    </source>
</evidence>
<feature type="transmembrane region" description="Helical" evidence="1">
    <location>
        <begin position="283"/>
        <end position="301"/>
    </location>
</feature>
<dbReference type="InterPro" id="IPR016047">
    <property type="entry name" value="M23ase_b-sheet_dom"/>
</dbReference>
<accession>A0ABT8KXM3</accession>
<feature type="transmembrane region" description="Helical" evidence="1">
    <location>
        <begin position="6"/>
        <end position="25"/>
    </location>
</feature>
<feature type="transmembrane region" description="Helical" evidence="1">
    <location>
        <begin position="147"/>
        <end position="166"/>
    </location>
</feature>
<dbReference type="PANTHER" id="PTHR21666:SF286">
    <property type="entry name" value="LIPOPROTEIN NLPD"/>
    <property type="match status" value="1"/>
</dbReference>
<reference evidence="4" key="1">
    <citation type="submission" date="2023-06" db="EMBL/GenBank/DDBJ databases">
        <title>Genomic of Parafulvivirga corallium.</title>
        <authorList>
            <person name="Wang G."/>
        </authorList>
    </citation>
    <scope>NUCLEOTIDE SEQUENCE</scope>
    <source>
        <strain evidence="4">BMA10</strain>
    </source>
</reference>
<evidence type="ECO:0000313" key="5">
    <source>
        <dbReference type="Proteomes" id="UP001172082"/>
    </source>
</evidence>
<dbReference type="EMBL" id="JAUJEA010000020">
    <property type="protein sequence ID" value="MDN5205552.1"/>
    <property type="molecule type" value="Genomic_DNA"/>
</dbReference>
<dbReference type="Proteomes" id="UP001172082">
    <property type="component" value="Unassembled WGS sequence"/>
</dbReference>
<dbReference type="CDD" id="cd07341">
    <property type="entry name" value="M56_BlaR1_MecR1_like"/>
    <property type="match status" value="1"/>
</dbReference>
<evidence type="ECO:0000259" key="2">
    <source>
        <dbReference type="Pfam" id="PF01551"/>
    </source>
</evidence>
<organism evidence="4 5">
    <name type="scientific">Splendidivirga corallicola</name>
    <dbReference type="NCBI Taxonomy" id="3051826"/>
    <lineage>
        <taxon>Bacteria</taxon>
        <taxon>Pseudomonadati</taxon>
        <taxon>Bacteroidota</taxon>
        <taxon>Cytophagia</taxon>
        <taxon>Cytophagales</taxon>
        <taxon>Splendidivirgaceae</taxon>
        <taxon>Splendidivirga</taxon>
    </lineage>
</organism>
<evidence type="ECO:0000313" key="4">
    <source>
        <dbReference type="EMBL" id="MDN5205552.1"/>
    </source>
</evidence>
<sequence>MIYFLKYLVEASIGITLFYLLYRYLFKGNTFFQWNRCYLLLGILLSLIIPLFHVPIAFHEENSLMAQSLDIIEDFESQFLEENSVQSANIQHDTSLLNVFKGFSFSLSLILVYSIGVIYMFFRFLLKISSLLLLIRKSKKLKIRQYRIVYIEGSQMPFSFLHFIFLPKESALSKDEHHQILAHEQAHVDRKHSYDILLMEGLSIIFWFNPVIRFVKRGIMELHEFEADAITKSKFNTDDYANLLLKLASGSRSLKLVNHFSKIRIKSRIMMLKQRESLPLKKLRYLVVLPVLLLLISAFALKREDEIIIAKHLPDQFKFDISIYTETAQDKVPSILPLAENSIVRLSSGFGMRFHPIKKVKKMHLGIDLSAPVGTEIFATADGEVALIKNQDTGYGKQILLEHGDHYSTRYAQLNDFTVEMGDKVKKGDVIGYVGSSGTSTAPHLHYEVLKDGKRVDPEDYFESNQN</sequence>
<comment type="caution">
    <text evidence="4">The sequence shown here is derived from an EMBL/GenBank/DDBJ whole genome shotgun (WGS) entry which is preliminary data.</text>
</comment>
<dbReference type="PANTHER" id="PTHR21666">
    <property type="entry name" value="PEPTIDASE-RELATED"/>
    <property type="match status" value="1"/>
</dbReference>
<protein>
    <submittedName>
        <fullName evidence="4">M23/M56 family metallopeptidase</fullName>
    </submittedName>
</protein>
<dbReference type="SUPFAM" id="SSF51261">
    <property type="entry name" value="Duplicated hybrid motif"/>
    <property type="match status" value="1"/>
</dbReference>
<dbReference type="Pfam" id="PF01551">
    <property type="entry name" value="Peptidase_M23"/>
    <property type="match status" value="1"/>
</dbReference>
<dbReference type="InterPro" id="IPR008756">
    <property type="entry name" value="Peptidase_M56"/>
</dbReference>
<keyword evidence="1" id="KW-0812">Transmembrane</keyword>
<keyword evidence="5" id="KW-1185">Reference proteome</keyword>
<gene>
    <name evidence="4" type="ORF">QQ008_29480</name>
</gene>